<evidence type="ECO:0000256" key="1">
    <source>
        <dbReference type="ARBA" id="ARBA00009005"/>
    </source>
</evidence>
<evidence type="ECO:0000313" key="4">
    <source>
        <dbReference type="EMBL" id="KAG2551501.1"/>
    </source>
</evidence>
<protein>
    <recommendedName>
        <fullName evidence="3">Peptidase C14 caspase domain-containing protein</fullName>
    </recommendedName>
</protein>
<sequence>MGNTRPLGAASSRSTAAAAWCSHCGATGLATPTTSGSGSSVWCAFCHRPTRIERQRQRGAGDSATPTTVALAVTSPPLTLSARREIPPDYPKIRGRKRALLVGVSYTGTAHELRGTVNDVKEMRRLLVAQFGFPSGCILELTEKESDPSRVPTRENLLRAMRWLTEGCGPGDSLVFLFCGHGVQEVDLNGDEVDGYNEALCPVDFERSGVILDDEINETVVRPLGRGVKLHAVMDTCHSGTILDLPYLHPRPPLPLPPLQNGALAVGESLPWWEGEAPQRRPGHLHQQLQRRPELRGHQRISRVGIDRRHDGQLHRGRGGRTRDDLRAAAERDEGEDPRRPWELPPPGRVSIPDRTGLTAGLRYRFTGPVRPDTGRNRAKGFLNSNSAVILVRNGKPVG</sequence>
<dbReference type="Pfam" id="PF00656">
    <property type="entry name" value="Peptidase_C14"/>
    <property type="match status" value="1"/>
</dbReference>
<keyword evidence="5" id="KW-1185">Reference proteome</keyword>
<reference evidence="4" key="1">
    <citation type="submission" date="2020-05" db="EMBL/GenBank/DDBJ databases">
        <title>WGS assembly of Panicum virgatum.</title>
        <authorList>
            <person name="Lovell J.T."/>
            <person name="Jenkins J."/>
            <person name="Shu S."/>
            <person name="Juenger T.E."/>
            <person name="Schmutz J."/>
        </authorList>
    </citation>
    <scope>NUCLEOTIDE SEQUENCE</scope>
    <source>
        <strain evidence="4">AP13</strain>
    </source>
</reference>
<dbReference type="InterPro" id="IPR011600">
    <property type="entry name" value="Pept_C14_caspase"/>
</dbReference>
<feature type="compositionally biased region" description="Basic and acidic residues" evidence="2">
    <location>
        <begin position="305"/>
        <end position="314"/>
    </location>
</feature>
<dbReference type="Gene3D" id="3.40.50.12660">
    <property type="match status" value="1"/>
</dbReference>
<dbReference type="OrthoDB" id="3223806at2759"/>
<dbReference type="PANTHER" id="PTHR48104">
    <property type="entry name" value="METACASPASE-4"/>
    <property type="match status" value="1"/>
</dbReference>
<evidence type="ECO:0000256" key="2">
    <source>
        <dbReference type="SAM" id="MobiDB-lite"/>
    </source>
</evidence>
<accession>A0A8T0NNH6</accession>
<dbReference type="GO" id="GO:0005737">
    <property type="term" value="C:cytoplasm"/>
    <property type="evidence" value="ECO:0007669"/>
    <property type="project" value="TreeGrafter"/>
</dbReference>
<dbReference type="GO" id="GO:0006508">
    <property type="term" value="P:proteolysis"/>
    <property type="evidence" value="ECO:0007669"/>
    <property type="project" value="InterPro"/>
</dbReference>
<feature type="region of interest" description="Disordered" evidence="2">
    <location>
        <begin position="278"/>
        <end position="355"/>
    </location>
</feature>
<dbReference type="SUPFAM" id="SSF52129">
    <property type="entry name" value="Caspase-like"/>
    <property type="match status" value="1"/>
</dbReference>
<dbReference type="InterPro" id="IPR050452">
    <property type="entry name" value="Metacaspase"/>
</dbReference>
<name>A0A8T0NNH6_PANVG</name>
<organism evidence="4 5">
    <name type="scientific">Panicum virgatum</name>
    <name type="common">Blackwell switchgrass</name>
    <dbReference type="NCBI Taxonomy" id="38727"/>
    <lineage>
        <taxon>Eukaryota</taxon>
        <taxon>Viridiplantae</taxon>
        <taxon>Streptophyta</taxon>
        <taxon>Embryophyta</taxon>
        <taxon>Tracheophyta</taxon>
        <taxon>Spermatophyta</taxon>
        <taxon>Magnoliopsida</taxon>
        <taxon>Liliopsida</taxon>
        <taxon>Poales</taxon>
        <taxon>Poaceae</taxon>
        <taxon>PACMAD clade</taxon>
        <taxon>Panicoideae</taxon>
        <taxon>Panicodae</taxon>
        <taxon>Paniceae</taxon>
        <taxon>Panicinae</taxon>
        <taxon>Panicum</taxon>
        <taxon>Panicum sect. Hiantes</taxon>
    </lineage>
</organism>
<dbReference type="EMBL" id="CM029053">
    <property type="protein sequence ID" value="KAG2551501.1"/>
    <property type="molecule type" value="Genomic_DNA"/>
</dbReference>
<dbReference type="PANTHER" id="PTHR48104:SF36">
    <property type="entry name" value="ICE-LIKE PROTEASE P20 DOMAIN CONTAINING PROTEIN, EXPRESSED"/>
    <property type="match status" value="1"/>
</dbReference>
<evidence type="ECO:0000313" key="5">
    <source>
        <dbReference type="Proteomes" id="UP000823388"/>
    </source>
</evidence>
<comment type="similarity">
    <text evidence="1">Belongs to the peptidase C14B family.</text>
</comment>
<dbReference type="InterPro" id="IPR029030">
    <property type="entry name" value="Caspase-like_dom_sf"/>
</dbReference>
<dbReference type="Proteomes" id="UP000823388">
    <property type="component" value="Chromosome 9K"/>
</dbReference>
<gene>
    <name evidence="4" type="ORF">PVAP13_9KG401600</name>
</gene>
<proteinExistence type="inferred from homology"/>
<dbReference type="AlphaFoldDB" id="A0A8T0NNH6"/>
<evidence type="ECO:0000259" key="3">
    <source>
        <dbReference type="Pfam" id="PF00656"/>
    </source>
</evidence>
<comment type="caution">
    <text evidence="4">The sequence shown here is derived from an EMBL/GenBank/DDBJ whole genome shotgun (WGS) entry which is preliminary data.</text>
</comment>
<feature type="compositionally biased region" description="Basic and acidic residues" evidence="2">
    <location>
        <begin position="321"/>
        <end position="342"/>
    </location>
</feature>
<feature type="domain" description="Peptidase C14 caspase" evidence="3">
    <location>
        <begin position="96"/>
        <end position="250"/>
    </location>
</feature>
<dbReference type="GO" id="GO:0004197">
    <property type="term" value="F:cysteine-type endopeptidase activity"/>
    <property type="evidence" value="ECO:0007669"/>
    <property type="project" value="InterPro"/>
</dbReference>